<evidence type="ECO:0000256" key="5">
    <source>
        <dbReference type="ARBA" id="ARBA00022842"/>
    </source>
</evidence>
<dbReference type="InterPro" id="IPR004568">
    <property type="entry name" value="Ppantetheine-prot_Trfase_dom"/>
</dbReference>
<dbReference type="Gene3D" id="3.90.470.20">
    <property type="entry name" value="4'-phosphopantetheinyl transferase domain"/>
    <property type="match status" value="1"/>
</dbReference>
<dbReference type="Proteomes" id="UP000297890">
    <property type="component" value="Unassembled WGS sequence"/>
</dbReference>
<evidence type="ECO:0000256" key="1">
    <source>
        <dbReference type="ARBA" id="ARBA00022516"/>
    </source>
</evidence>
<keyword evidence="1 10" id="KW-0444">Lipid biosynthesis</keyword>
<dbReference type="NCBIfam" id="TIGR00556">
    <property type="entry name" value="pantethn_trn"/>
    <property type="match status" value="1"/>
</dbReference>
<dbReference type="GO" id="GO:0006633">
    <property type="term" value="P:fatty acid biosynthetic process"/>
    <property type="evidence" value="ECO:0007669"/>
    <property type="project" value="UniProtKB-UniRule"/>
</dbReference>
<comment type="function">
    <text evidence="9">Transfers the 4'-phosphopantetheine moiety from coenzyme A to the 'Ser-36' of acyl-carrier-protein.</text>
</comment>
<keyword evidence="4 10" id="KW-0276">Fatty acid metabolism</keyword>
<keyword evidence="3 10" id="KW-0479">Metal-binding</keyword>
<organism evidence="12 13">
    <name type="scientific">Candidatus Macondimonas diazotrophica</name>
    <dbReference type="NCBI Taxonomy" id="2305248"/>
    <lineage>
        <taxon>Bacteria</taxon>
        <taxon>Pseudomonadati</taxon>
        <taxon>Pseudomonadota</taxon>
        <taxon>Gammaproteobacteria</taxon>
        <taxon>Chromatiales</taxon>
        <taxon>Ectothiorhodospiraceae</taxon>
        <taxon>Candidatus Macondimonas</taxon>
    </lineage>
</organism>
<dbReference type="HAMAP" id="MF_00101">
    <property type="entry name" value="AcpS"/>
    <property type="match status" value="1"/>
</dbReference>
<keyword evidence="5 10" id="KW-0460">Magnesium</keyword>
<protein>
    <recommendedName>
        <fullName evidence="10">Holo-[acyl-carrier-protein] synthase</fullName>
        <shortName evidence="10">Holo-ACP synthase</shortName>
        <ecNumber evidence="10">2.7.8.7</ecNumber>
    </recommendedName>
    <alternativeName>
        <fullName evidence="10">4'-phosphopantetheinyl transferase AcpS</fullName>
    </alternativeName>
</protein>
<keyword evidence="6 10" id="KW-0443">Lipid metabolism</keyword>
<comment type="subcellular location">
    <subcellularLocation>
        <location evidence="10">Cytoplasm</location>
    </subcellularLocation>
</comment>
<dbReference type="EC" id="2.7.8.7" evidence="10"/>
<evidence type="ECO:0000256" key="3">
    <source>
        <dbReference type="ARBA" id="ARBA00022723"/>
    </source>
</evidence>
<comment type="caution">
    <text evidence="12">The sequence shown here is derived from an EMBL/GenBank/DDBJ whole genome shotgun (WGS) entry which is preliminary data.</text>
</comment>
<comment type="function">
    <text evidence="10">Transfers the 4'-phosphopantetheine moiety from coenzyme A to a Ser of acyl-carrier-protein.</text>
</comment>
<evidence type="ECO:0000256" key="10">
    <source>
        <dbReference type="HAMAP-Rule" id="MF_00101"/>
    </source>
</evidence>
<dbReference type="InterPro" id="IPR037143">
    <property type="entry name" value="4-PPantetheinyl_Trfase_dom_sf"/>
</dbReference>
<dbReference type="FunFam" id="3.90.470.20:FF:000001">
    <property type="entry name" value="Holo-[acyl-carrier-protein] synthase"/>
    <property type="match status" value="1"/>
</dbReference>
<comment type="catalytic activity">
    <reaction evidence="8 10">
        <text>apo-[ACP] + CoA = holo-[ACP] + adenosine 3',5'-bisphosphate + H(+)</text>
        <dbReference type="Rhea" id="RHEA:12068"/>
        <dbReference type="Rhea" id="RHEA-COMP:9685"/>
        <dbReference type="Rhea" id="RHEA-COMP:9690"/>
        <dbReference type="ChEBI" id="CHEBI:15378"/>
        <dbReference type="ChEBI" id="CHEBI:29999"/>
        <dbReference type="ChEBI" id="CHEBI:57287"/>
        <dbReference type="ChEBI" id="CHEBI:58343"/>
        <dbReference type="ChEBI" id="CHEBI:64479"/>
        <dbReference type="EC" id="2.7.8.7"/>
    </reaction>
</comment>
<keyword evidence="2 10" id="KW-0808">Transferase</keyword>
<gene>
    <name evidence="10" type="primary">acpS</name>
    <name evidence="12" type="ORF">E4680_07750</name>
</gene>
<evidence type="ECO:0000313" key="13">
    <source>
        <dbReference type="Proteomes" id="UP000297890"/>
    </source>
</evidence>
<feature type="binding site" evidence="10">
    <location>
        <position position="8"/>
    </location>
    <ligand>
        <name>Mg(2+)</name>
        <dbReference type="ChEBI" id="CHEBI:18420"/>
    </ligand>
</feature>
<dbReference type="InterPro" id="IPR008278">
    <property type="entry name" value="4-PPantetheinyl_Trfase_dom"/>
</dbReference>
<evidence type="ECO:0000256" key="6">
    <source>
        <dbReference type="ARBA" id="ARBA00023098"/>
    </source>
</evidence>
<dbReference type="NCBIfam" id="TIGR00516">
    <property type="entry name" value="acpS"/>
    <property type="match status" value="1"/>
</dbReference>
<evidence type="ECO:0000259" key="11">
    <source>
        <dbReference type="Pfam" id="PF01648"/>
    </source>
</evidence>
<keyword evidence="13" id="KW-1185">Reference proteome</keyword>
<dbReference type="GO" id="GO:0008897">
    <property type="term" value="F:holo-[acyl-carrier-protein] synthase activity"/>
    <property type="evidence" value="ECO:0007669"/>
    <property type="project" value="UniProtKB-UniRule"/>
</dbReference>
<comment type="cofactor">
    <cofactor evidence="10">
        <name>Mg(2+)</name>
        <dbReference type="ChEBI" id="CHEBI:18420"/>
    </cofactor>
</comment>
<comment type="similarity">
    <text evidence="10">Belongs to the P-Pant transferase superfamily. AcpS family.</text>
</comment>
<keyword evidence="10" id="KW-0963">Cytoplasm</keyword>
<dbReference type="GO" id="GO:0000287">
    <property type="term" value="F:magnesium ion binding"/>
    <property type="evidence" value="ECO:0007669"/>
    <property type="project" value="UniProtKB-UniRule"/>
</dbReference>
<keyword evidence="7 10" id="KW-0275">Fatty acid biosynthesis</keyword>
<feature type="domain" description="4'-phosphopantetheinyl transferase" evidence="11">
    <location>
        <begin position="4"/>
        <end position="120"/>
    </location>
</feature>
<dbReference type="GO" id="GO:0005737">
    <property type="term" value="C:cytoplasm"/>
    <property type="evidence" value="ECO:0007669"/>
    <property type="project" value="UniProtKB-SubCell"/>
</dbReference>
<name>A0A4Z0F8B4_9GAMM</name>
<evidence type="ECO:0000256" key="7">
    <source>
        <dbReference type="ARBA" id="ARBA00023160"/>
    </source>
</evidence>
<dbReference type="AlphaFoldDB" id="A0A4Z0F8B4"/>
<dbReference type="EMBL" id="SRIO01000008">
    <property type="protein sequence ID" value="TFZ82589.1"/>
    <property type="molecule type" value="Genomic_DNA"/>
</dbReference>
<evidence type="ECO:0000313" key="12">
    <source>
        <dbReference type="EMBL" id="TFZ82589.1"/>
    </source>
</evidence>
<evidence type="ECO:0000256" key="8">
    <source>
        <dbReference type="ARBA" id="ARBA00050875"/>
    </source>
</evidence>
<proteinExistence type="inferred from homology"/>
<dbReference type="Pfam" id="PF01648">
    <property type="entry name" value="ACPS"/>
    <property type="match status" value="1"/>
</dbReference>
<reference evidence="12 13" key="1">
    <citation type="journal article" date="2019" name="ISME J.">
        <title>Candidatus Macondimonas diazotrophica, a novel gammaproteobacterial genus dominating crude-oil-contaminated coastal sediments.</title>
        <authorList>
            <person name="Karthikeyan S."/>
            <person name="Konstantinidis K."/>
        </authorList>
    </citation>
    <scope>NUCLEOTIDE SEQUENCE [LARGE SCALE GENOMIC DNA]</scope>
    <source>
        <strain evidence="12 13">KTK01</strain>
    </source>
</reference>
<accession>A0A4Z0F8B4</accession>
<feature type="binding site" evidence="10">
    <location>
        <position position="57"/>
    </location>
    <ligand>
        <name>Mg(2+)</name>
        <dbReference type="ChEBI" id="CHEBI:18420"/>
    </ligand>
</feature>
<dbReference type="OrthoDB" id="517356at2"/>
<sequence>MILGIGTDIVAVARLRAALDRRGERFARRILNAGEWADYAAASDPARILARRFAAKEAVAKALGTGFREGIGPGQIEVVHDVRGGPGVRLHDAAARCMARQGGTHMLLSISDERAYAVAYAVLWGAAD</sequence>
<evidence type="ECO:0000256" key="9">
    <source>
        <dbReference type="ARBA" id="ARBA00054726"/>
    </source>
</evidence>
<evidence type="ECO:0000256" key="4">
    <source>
        <dbReference type="ARBA" id="ARBA00022832"/>
    </source>
</evidence>
<dbReference type="SUPFAM" id="SSF56214">
    <property type="entry name" value="4'-phosphopantetheinyl transferase"/>
    <property type="match status" value="1"/>
</dbReference>
<dbReference type="InterPro" id="IPR002582">
    <property type="entry name" value="ACPS"/>
</dbReference>
<evidence type="ECO:0000256" key="2">
    <source>
        <dbReference type="ARBA" id="ARBA00022679"/>
    </source>
</evidence>
<dbReference type="RefSeq" id="WP_135281835.1">
    <property type="nucleotide sequence ID" value="NZ_SRIO01000008.1"/>
</dbReference>